<keyword evidence="6" id="KW-0472">Membrane</keyword>
<comment type="caution">
    <text evidence="9">The sequence shown here is derived from an EMBL/GenBank/DDBJ whole genome shotgun (WGS) entry which is preliminary data.</text>
</comment>
<evidence type="ECO:0000256" key="7">
    <source>
        <dbReference type="ARBA" id="ARBA00023157"/>
    </source>
</evidence>
<keyword evidence="7" id="KW-1015">Disulfide bond</keyword>
<comment type="subcellular location">
    <subcellularLocation>
        <location evidence="1">Cell membrane</location>
        <topology evidence="1">Single-pass membrane protein</topology>
    </subcellularLocation>
</comment>
<evidence type="ECO:0000256" key="6">
    <source>
        <dbReference type="ARBA" id="ARBA00023136"/>
    </source>
</evidence>
<dbReference type="GO" id="GO:0005886">
    <property type="term" value="C:plasma membrane"/>
    <property type="evidence" value="ECO:0007669"/>
    <property type="project" value="UniProtKB-SubCell"/>
</dbReference>
<evidence type="ECO:0000256" key="3">
    <source>
        <dbReference type="ARBA" id="ARBA00022692"/>
    </source>
</evidence>
<keyword evidence="3" id="KW-0812">Transmembrane</keyword>
<feature type="signal peptide" evidence="8">
    <location>
        <begin position="1"/>
        <end position="16"/>
    </location>
</feature>
<evidence type="ECO:0000313" key="9">
    <source>
        <dbReference type="EMBL" id="KAE8733167.1"/>
    </source>
</evidence>
<dbReference type="GO" id="GO:0019199">
    <property type="term" value="F:transmembrane receptor protein kinase activity"/>
    <property type="evidence" value="ECO:0007669"/>
    <property type="project" value="InterPro"/>
</dbReference>
<keyword evidence="2" id="KW-1003">Cell membrane</keyword>
<dbReference type="PANTHER" id="PTHR46204:SF2">
    <property type="entry name" value="CHITIN ELICITOR RECEPTOR KINASE 1"/>
    <property type="match status" value="1"/>
</dbReference>
<evidence type="ECO:0000256" key="8">
    <source>
        <dbReference type="SAM" id="SignalP"/>
    </source>
</evidence>
<dbReference type="InterPro" id="IPR044812">
    <property type="entry name" value="CERK1/LYK3-like"/>
</dbReference>
<name>A0A6A3CXE0_HIBSY</name>
<dbReference type="Gene3D" id="3.30.200.20">
    <property type="entry name" value="Phosphorylase Kinase, domain 1"/>
    <property type="match status" value="1"/>
</dbReference>
<keyword evidence="5" id="KW-1133">Transmembrane helix</keyword>
<evidence type="ECO:0000256" key="2">
    <source>
        <dbReference type="ARBA" id="ARBA00022475"/>
    </source>
</evidence>
<sequence>MTILFLFSSIVCSSKSKPAAKPVAASPYLRNTYGKARTYRTSAPSSTSKSPKSFFTTLTFRTLTKLIPARIYVPFSCDCLNGDFLGHTFVYFTQFDDTYDNIASNAFANLTTEDWVRRVNVYDDTKIPYHVTINVTVNCSPNWKFSTIKDQHNWNIESSYCRHIDCRSCWGFVVGTFYIGRSLQREEGTLKKSSETTALFASPGLTGITVDKSVELSYEELAKATDDFSIANKIGQGGFDPFTSQNYEKAAIKKMDMQASKEFLTELKGSCRQENEEVTKSTGLVALLEDVLNRSDPREDLQKLVDPWLGDAYSFHSICKSLVADGASRPSLHKGKSSAEAEHEINRSRTYDTVVFDQGLEVAIIVSGGGQPVIGSPSSEGV</sequence>
<evidence type="ECO:0000313" key="10">
    <source>
        <dbReference type="Proteomes" id="UP000436088"/>
    </source>
</evidence>
<protein>
    <submittedName>
        <fullName evidence="9">Uncharacterized protein</fullName>
    </submittedName>
</protein>
<dbReference type="PANTHER" id="PTHR46204">
    <property type="entry name" value="CHITIN ELICITOR RECEPTOR KINASE 1-RELATED"/>
    <property type="match status" value="1"/>
</dbReference>
<keyword evidence="4 8" id="KW-0732">Signal</keyword>
<evidence type="ECO:0000256" key="4">
    <source>
        <dbReference type="ARBA" id="ARBA00022729"/>
    </source>
</evidence>
<dbReference type="GO" id="GO:0045087">
    <property type="term" value="P:innate immune response"/>
    <property type="evidence" value="ECO:0007669"/>
    <property type="project" value="InterPro"/>
</dbReference>
<accession>A0A6A3CXE0</accession>
<evidence type="ECO:0000256" key="5">
    <source>
        <dbReference type="ARBA" id="ARBA00022989"/>
    </source>
</evidence>
<feature type="chain" id="PRO_5025498065" evidence="8">
    <location>
        <begin position="17"/>
        <end position="382"/>
    </location>
</feature>
<dbReference type="EMBL" id="VEPZ02000123">
    <property type="protein sequence ID" value="KAE8733167.1"/>
    <property type="molecule type" value="Genomic_DNA"/>
</dbReference>
<organism evidence="9 10">
    <name type="scientific">Hibiscus syriacus</name>
    <name type="common">Rose of Sharon</name>
    <dbReference type="NCBI Taxonomy" id="106335"/>
    <lineage>
        <taxon>Eukaryota</taxon>
        <taxon>Viridiplantae</taxon>
        <taxon>Streptophyta</taxon>
        <taxon>Embryophyta</taxon>
        <taxon>Tracheophyta</taxon>
        <taxon>Spermatophyta</taxon>
        <taxon>Magnoliopsida</taxon>
        <taxon>eudicotyledons</taxon>
        <taxon>Gunneridae</taxon>
        <taxon>Pentapetalae</taxon>
        <taxon>rosids</taxon>
        <taxon>malvids</taxon>
        <taxon>Malvales</taxon>
        <taxon>Malvaceae</taxon>
        <taxon>Malvoideae</taxon>
        <taxon>Hibiscus</taxon>
    </lineage>
</organism>
<dbReference type="Proteomes" id="UP000436088">
    <property type="component" value="Unassembled WGS sequence"/>
</dbReference>
<proteinExistence type="predicted"/>
<reference evidence="9" key="1">
    <citation type="submission" date="2019-09" db="EMBL/GenBank/DDBJ databases">
        <title>Draft genome information of white flower Hibiscus syriacus.</title>
        <authorList>
            <person name="Kim Y.-M."/>
        </authorList>
    </citation>
    <scope>NUCLEOTIDE SEQUENCE [LARGE SCALE GENOMIC DNA]</scope>
    <source>
        <strain evidence="9">YM2019G1</strain>
    </source>
</reference>
<evidence type="ECO:0000256" key="1">
    <source>
        <dbReference type="ARBA" id="ARBA00004162"/>
    </source>
</evidence>
<gene>
    <name evidence="9" type="ORF">F3Y22_tig00001478pilonHSYRG00258</name>
</gene>
<dbReference type="AlphaFoldDB" id="A0A6A3CXE0"/>
<keyword evidence="10" id="KW-1185">Reference proteome</keyword>